<comment type="caution">
    <text evidence="2">The sequence shown here is derived from an EMBL/GenBank/DDBJ whole genome shotgun (WGS) entry which is preliminary data.</text>
</comment>
<dbReference type="InterPro" id="IPR029069">
    <property type="entry name" value="HotDog_dom_sf"/>
</dbReference>
<protein>
    <submittedName>
        <fullName evidence="2">Acyl-CoA thioesterase</fullName>
    </submittedName>
</protein>
<dbReference type="RefSeq" id="WP_215818624.1">
    <property type="nucleotide sequence ID" value="NZ_JAGSOY010000007.1"/>
</dbReference>
<dbReference type="SUPFAM" id="SSF54637">
    <property type="entry name" value="Thioesterase/thiol ester dehydrase-isomerase"/>
    <property type="match status" value="1"/>
</dbReference>
<reference evidence="2 3" key="1">
    <citation type="submission" date="2021-04" db="EMBL/GenBank/DDBJ databases">
        <authorList>
            <person name="Pira H."/>
            <person name="Risdian C."/>
            <person name="Wink J."/>
        </authorList>
    </citation>
    <scope>NUCLEOTIDE SEQUENCE [LARGE SCALE GENOMIC DNA]</scope>
    <source>
        <strain evidence="2 3">WH53</strain>
    </source>
</reference>
<dbReference type="Gene3D" id="3.10.129.10">
    <property type="entry name" value="Hotdog Thioesterase"/>
    <property type="match status" value="1"/>
</dbReference>
<dbReference type="Proteomes" id="UP000690515">
    <property type="component" value="Unassembled WGS sequence"/>
</dbReference>
<dbReference type="EMBL" id="JAGSOY010000007">
    <property type="protein sequence ID" value="MBU2710462.1"/>
    <property type="molecule type" value="Genomic_DNA"/>
</dbReference>
<accession>A0ABS5Z8U4</accession>
<dbReference type="CDD" id="cd00586">
    <property type="entry name" value="4HBT"/>
    <property type="match status" value="1"/>
</dbReference>
<keyword evidence="3" id="KW-1185">Reference proteome</keyword>
<evidence type="ECO:0000256" key="1">
    <source>
        <dbReference type="ARBA" id="ARBA00022801"/>
    </source>
</evidence>
<dbReference type="PANTHER" id="PTHR31793">
    <property type="entry name" value="4-HYDROXYBENZOYL-COA THIOESTERASE FAMILY MEMBER"/>
    <property type="match status" value="1"/>
</dbReference>
<name>A0ABS5Z8U4_9GAMM</name>
<sequence>MGETETWDFPKPFVMSILVQADAIDHYGHVNNAVYVNWLQEVAWRQIAAEGISLHDYQQWQCALVVRQHCLDYLLPAYLGDHLQLATWITRCDERWALQRTFQLVRTKDKQTLLRAVSTYNCVTPQGKPRRFPAGLLATYQRLTGDTC</sequence>
<proteinExistence type="predicted"/>
<keyword evidence="1" id="KW-0378">Hydrolase</keyword>
<organism evidence="2 3">
    <name type="scientific">Zooshikella harenae</name>
    <dbReference type="NCBI Taxonomy" id="2827238"/>
    <lineage>
        <taxon>Bacteria</taxon>
        <taxon>Pseudomonadati</taxon>
        <taxon>Pseudomonadota</taxon>
        <taxon>Gammaproteobacteria</taxon>
        <taxon>Oceanospirillales</taxon>
        <taxon>Zooshikellaceae</taxon>
        <taxon>Zooshikella</taxon>
    </lineage>
</organism>
<dbReference type="PANTHER" id="PTHR31793:SF37">
    <property type="entry name" value="ACYL-COA THIOESTER HYDROLASE YBGC"/>
    <property type="match status" value="1"/>
</dbReference>
<dbReference type="Pfam" id="PF13279">
    <property type="entry name" value="4HBT_2"/>
    <property type="match status" value="1"/>
</dbReference>
<evidence type="ECO:0000313" key="3">
    <source>
        <dbReference type="Proteomes" id="UP000690515"/>
    </source>
</evidence>
<evidence type="ECO:0000313" key="2">
    <source>
        <dbReference type="EMBL" id="MBU2710462.1"/>
    </source>
</evidence>
<dbReference type="InterPro" id="IPR050563">
    <property type="entry name" value="4-hydroxybenzoyl-CoA_TE"/>
</dbReference>
<gene>
    <name evidence="2" type="ORF">KCG35_05280</name>
</gene>